<dbReference type="PATRIC" id="fig|1178515.4.peg.2054"/>
<accession>A0A172TI02</accession>
<reference evidence="1 2" key="1">
    <citation type="submission" date="2015-01" db="EMBL/GenBank/DDBJ databases">
        <title>Paenibacillus swuensis/DY6/whole genome sequencing.</title>
        <authorList>
            <person name="Kim M.K."/>
            <person name="Srinivasan S."/>
            <person name="Lee J.-J."/>
        </authorList>
    </citation>
    <scope>NUCLEOTIDE SEQUENCE [LARGE SCALE GENOMIC DNA]</scope>
    <source>
        <strain evidence="1 2">DY6</strain>
    </source>
</reference>
<dbReference type="EMBL" id="CP011388">
    <property type="protein sequence ID" value="ANE46592.1"/>
    <property type="molecule type" value="Genomic_DNA"/>
</dbReference>
<dbReference type="OrthoDB" id="2482871at2"/>
<dbReference type="Proteomes" id="UP000076927">
    <property type="component" value="Chromosome"/>
</dbReference>
<evidence type="ECO:0000313" key="2">
    <source>
        <dbReference type="Proteomes" id="UP000076927"/>
    </source>
</evidence>
<keyword evidence="2" id="KW-1185">Reference proteome</keyword>
<proteinExistence type="predicted"/>
<dbReference type="RefSeq" id="WP_068606187.1">
    <property type="nucleotide sequence ID" value="NZ_CP011388.1"/>
</dbReference>
<protein>
    <recommendedName>
        <fullName evidence="3">Beta-galactosidase trimerisation domain-containing protein</fullName>
    </recommendedName>
</protein>
<dbReference type="KEGG" id="pswu:SY83_10255"/>
<dbReference type="STRING" id="1178515.SY83_10255"/>
<sequence>MQRHSDRWIEIDLSWFHPGHTEQEAALLMRRLEPLYEQVKGDRGIVLNCGWVIDLITEWNGNGGQKLPFRTKLLSAWKDATYEDLRELVGHLQQSAESHGWFQFKVGVMFVGWGQFVALDDIYDIYSDWYERHPEMYPKTMRGLTDLNPSVLLKEDRTTYAAFPEGIAEGMSFPVFLGGQWGKLSRYLNLAAIHLRDQFLGALVYDRRGPFGTAAPEDPAVALEYSNGFVELYREVKQGNPEALVMGYSSAISAVAEWRVGCVDLETLVADGHIDIWIDQTWGGAWQDWWSTEWKGWTFQLANLLSHRGIVAGGNKHRVNPCKHYHLIEAWDSWEPWDTLHQVPDKLKWAIWAFAHAALKTPNGQLMTSDGSYLSWANNRSGELWSEEDVAFLAGHLNAAEKSAEQLEEVYGPTLIYNRSMLEALVAHSPKENASEWIDDQAALLMKWGVPCLSVSRMEWIGELSESVESAIIQVPGKLSEGERQEILAWNEKGVPMLMTGRADLLDTEVLRVAGADSAGEVLPTGYHPYRASCSEINAAFKYTLPIVHLPAHAAVEADPKRVLAVAGDTPVLTRGARNSVYWQPLDWKFADSPHLTISQLGDLYPYVHTASVWGELSASAGQSYVSGMEEHTPATFHHWKSGGTHYVLAGNLETGVAGDARFPREFNIHLSRSQLELQEAESYALVNVDSGAEVVGSLDGNEMVFRVYFEPEGSAVFRLVRNIKTAH</sequence>
<evidence type="ECO:0000313" key="1">
    <source>
        <dbReference type="EMBL" id="ANE46592.1"/>
    </source>
</evidence>
<organism evidence="1 2">
    <name type="scientific">Paenibacillus swuensis</name>
    <dbReference type="NCBI Taxonomy" id="1178515"/>
    <lineage>
        <taxon>Bacteria</taxon>
        <taxon>Bacillati</taxon>
        <taxon>Bacillota</taxon>
        <taxon>Bacilli</taxon>
        <taxon>Bacillales</taxon>
        <taxon>Paenibacillaceae</taxon>
        <taxon>Paenibacillus</taxon>
    </lineage>
</organism>
<dbReference type="AlphaFoldDB" id="A0A172TI02"/>
<gene>
    <name evidence="1" type="ORF">SY83_10255</name>
</gene>
<evidence type="ECO:0008006" key="3">
    <source>
        <dbReference type="Google" id="ProtNLM"/>
    </source>
</evidence>
<name>A0A172TI02_9BACL</name>